<keyword evidence="1 5" id="KW-0489">Methyltransferase</keyword>
<name>A0A7C4W7X3_9BACT</name>
<dbReference type="SUPFAM" id="SSF53335">
    <property type="entry name" value="S-adenosyl-L-methionine-dependent methyltransferases"/>
    <property type="match status" value="1"/>
</dbReference>
<dbReference type="Gene3D" id="3.30.2130.30">
    <property type="match status" value="1"/>
</dbReference>
<dbReference type="GO" id="GO:0070043">
    <property type="term" value="F:rRNA (guanine-N7-)-methyltransferase activity"/>
    <property type="evidence" value="ECO:0007669"/>
    <property type="project" value="TreeGrafter"/>
</dbReference>
<reference evidence="5" key="1">
    <citation type="journal article" date="2020" name="mSystems">
        <title>Genome- and Community-Level Interaction Insights into Carbon Utilization and Element Cycling Functions of Hydrothermarchaeota in Hydrothermal Sediment.</title>
        <authorList>
            <person name="Zhou Z."/>
            <person name="Liu Y."/>
            <person name="Xu W."/>
            <person name="Pan J."/>
            <person name="Luo Z.H."/>
            <person name="Li M."/>
        </authorList>
    </citation>
    <scope>NUCLEOTIDE SEQUENCE [LARGE SCALE GENOMIC DNA]</scope>
    <source>
        <strain evidence="5">SpSt-477</strain>
    </source>
</reference>
<dbReference type="Pfam" id="PF01170">
    <property type="entry name" value="UPF0020"/>
    <property type="match status" value="1"/>
</dbReference>
<protein>
    <submittedName>
        <fullName evidence="5">RNA methyltransferase</fullName>
    </submittedName>
</protein>
<dbReference type="PANTHER" id="PTHR47313">
    <property type="entry name" value="RIBOSOMAL RNA LARGE SUBUNIT METHYLTRANSFERASE K/L"/>
    <property type="match status" value="1"/>
</dbReference>
<dbReference type="InterPro" id="IPR054170">
    <property type="entry name" value="RlmL_1st"/>
</dbReference>
<dbReference type="InterPro" id="IPR053943">
    <property type="entry name" value="RlmKL-like_Mtase_CS"/>
</dbReference>
<feature type="domain" description="RlmL ferredoxin-like" evidence="4">
    <location>
        <begin position="126"/>
        <end position="183"/>
    </location>
</feature>
<sequence length="497" mass="55445">MVRGHESVLPSRFRNTSLREIRKSCGNGNTKKRWTRLLDGRNSGVGVGGWCLRSSASPGALTTLFCNHDRACLPFDGRWFIEWMRPMIFRAMVAGSSYGMAMEKEIPFTATEKRIKRHVLGKAHGFFAVCAPGLTTVCDSELAAIDALKGVHRDVSDEGVAFHGRLAACYAANLWCRTATRVLMRLHTFSSTTFSHFVSQCKHFPWELFLAPDIPVDVQAATHHCRLHHTEAIARRVYEGASERVVGLKQAQDHPNAPMLQRIFVRGVDDRFTLSIDSSGLPLYKRGIKTAVGRAPLRETLAAGLLRLAGYDGSAFLLDPMCGSGTFSLEAAMMVRNIPPGWVRTFAFERWPGFRAAQWAHLRKEALYRIGFDRPLTILAGDKRPEACERLEGACRKYAFLKDIQVACMDIFDIQPRTLSSHPGFVVLNPPYGIRIGDQTSIPSLYREIASKLTLDFSGWRVVWISPVLPVLKLSESRAYRFSHGGLLLKAVIGRIG</sequence>
<dbReference type="AlphaFoldDB" id="A0A7C4W7X3"/>
<organism evidence="5">
    <name type="scientific">Desulfatirhabdium butyrativorans</name>
    <dbReference type="NCBI Taxonomy" id="340467"/>
    <lineage>
        <taxon>Bacteria</taxon>
        <taxon>Pseudomonadati</taxon>
        <taxon>Thermodesulfobacteriota</taxon>
        <taxon>Desulfobacteria</taxon>
        <taxon>Desulfobacterales</taxon>
        <taxon>Desulfatirhabdiaceae</taxon>
        <taxon>Desulfatirhabdium</taxon>
    </lineage>
</organism>
<keyword evidence="2 5" id="KW-0808">Transferase</keyword>
<dbReference type="InterPro" id="IPR029063">
    <property type="entry name" value="SAM-dependent_MTases_sf"/>
</dbReference>
<dbReference type="Gene3D" id="3.40.50.150">
    <property type="entry name" value="Vaccinia Virus protein VP39"/>
    <property type="match status" value="1"/>
</dbReference>
<evidence type="ECO:0000313" key="5">
    <source>
        <dbReference type="EMBL" id="HGU34437.1"/>
    </source>
</evidence>
<dbReference type="GO" id="GO:0003676">
    <property type="term" value="F:nucleic acid binding"/>
    <property type="evidence" value="ECO:0007669"/>
    <property type="project" value="InterPro"/>
</dbReference>
<evidence type="ECO:0000256" key="2">
    <source>
        <dbReference type="ARBA" id="ARBA00022679"/>
    </source>
</evidence>
<dbReference type="InterPro" id="IPR000241">
    <property type="entry name" value="RlmKL-like_Mtase"/>
</dbReference>
<dbReference type="CDD" id="cd11715">
    <property type="entry name" value="THUMP_AdoMetMT"/>
    <property type="match status" value="1"/>
</dbReference>
<dbReference type="EMBL" id="DSUH01000378">
    <property type="protein sequence ID" value="HGU34437.1"/>
    <property type="molecule type" value="Genomic_DNA"/>
</dbReference>
<dbReference type="PROSITE" id="PS00092">
    <property type="entry name" value="N6_MTASE"/>
    <property type="match status" value="1"/>
</dbReference>
<accession>A0A7C4W7X3</accession>
<evidence type="ECO:0000259" key="3">
    <source>
        <dbReference type="Pfam" id="PF01170"/>
    </source>
</evidence>
<dbReference type="PROSITE" id="PS01261">
    <property type="entry name" value="UPF0020"/>
    <property type="match status" value="1"/>
</dbReference>
<dbReference type="GO" id="GO:0008990">
    <property type="term" value="F:rRNA (guanine-N2-)-methyltransferase activity"/>
    <property type="evidence" value="ECO:0007669"/>
    <property type="project" value="TreeGrafter"/>
</dbReference>
<feature type="domain" description="Ribosomal RNA large subunit methyltransferase K/L-like methyltransferase" evidence="3">
    <location>
        <begin position="286"/>
        <end position="467"/>
    </location>
</feature>
<evidence type="ECO:0000256" key="1">
    <source>
        <dbReference type="ARBA" id="ARBA00022603"/>
    </source>
</evidence>
<proteinExistence type="predicted"/>
<evidence type="ECO:0000259" key="4">
    <source>
        <dbReference type="Pfam" id="PF22020"/>
    </source>
</evidence>
<comment type="caution">
    <text evidence="5">The sequence shown here is derived from an EMBL/GenBank/DDBJ whole genome shotgun (WGS) entry which is preliminary data.</text>
</comment>
<gene>
    <name evidence="5" type="ORF">ENS29_16560</name>
</gene>
<dbReference type="Pfam" id="PF22020">
    <property type="entry name" value="RlmL_1st"/>
    <property type="match status" value="1"/>
</dbReference>
<dbReference type="PANTHER" id="PTHR47313:SF1">
    <property type="entry name" value="RIBOSOMAL RNA LARGE SUBUNIT METHYLTRANSFERASE K_L"/>
    <property type="match status" value="1"/>
</dbReference>
<dbReference type="InterPro" id="IPR002052">
    <property type="entry name" value="DNA_methylase_N6_adenine_CS"/>
</dbReference>